<dbReference type="PANTHER" id="PTHR34952">
    <property type="entry name" value="OS05G0113500 PROTEIN"/>
    <property type="match status" value="1"/>
</dbReference>
<feature type="region of interest" description="Disordered" evidence="1">
    <location>
        <begin position="1"/>
        <end position="35"/>
    </location>
</feature>
<feature type="compositionally biased region" description="Basic residues" evidence="1">
    <location>
        <begin position="206"/>
        <end position="233"/>
    </location>
</feature>
<dbReference type="PANTHER" id="PTHR34952:SF2">
    <property type="entry name" value="OS05G0113500 PROTEIN"/>
    <property type="match status" value="1"/>
</dbReference>
<evidence type="ECO:0008006" key="4">
    <source>
        <dbReference type="Google" id="ProtNLM"/>
    </source>
</evidence>
<keyword evidence="3" id="KW-1185">Reference proteome</keyword>
<proteinExistence type="predicted"/>
<accession>A0ABC8RQQ0</accession>
<dbReference type="Proteomes" id="UP001642360">
    <property type="component" value="Unassembled WGS sequence"/>
</dbReference>
<dbReference type="EMBL" id="CAUOFW020001658">
    <property type="protein sequence ID" value="CAK9147244.1"/>
    <property type="molecule type" value="Genomic_DNA"/>
</dbReference>
<evidence type="ECO:0000313" key="2">
    <source>
        <dbReference type="EMBL" id="CAK9147244.1"/>
    </source>
</evidence>
<evidence type="ECO:0000313" key="3">
    <source>
        <dbReference type="Proteomes" id="UP001642360"/>
    </source>
</evidence>
<name>A0ABC8RQQ0_9AQUA</name>
<comment type="caution">
    <text evidence="2">The sequence shown here is derived from an EMBL/GenBank/DDBJ whole genome shotgun (WGS) entry which is preliminary data.</text>
</comment>
<evidence type="ECO:0000256" key="1">
    <source>
        <dbReference type="SAM" id="MobiDB-lite"/>
    </source>
</evidence>
<protein>
    <recommendedName>
        <fullName evidence="4">C2H2-type domain-containing protein</fullName>
    </recommendedName>
</protein>
<reference evidence="2 3" key="1">
    <citation type="submission" date="2024-02" db="EMBL/GenBank/DDBJ databases">
        <authorList>
            <person name="Vignale AGUSTIN F."/>
            <person name="Sosa J E."/>
            <person name="Modenutti C."/>
        </authorList>
    </citation>
    <scope>NUCLEOTIDE SEQUENCE [LARGE SCALE GENOMIC DNA]</scope>
</reference>
<feature type="region of interest" description="Disordered" evidence="1">
    <location>
        <begin position="183"/>
        <end position="252"/>
    </location>
</feature>
<dbReference type="AlphaFoldDB" id="A0ABC8RQQ0"/>
<gene>
    <name evidence="2" type="ORF">ILEXP_LOCUS15128</name>
</gene>
<organism evidence="2 3">
    <name type="scientific">Ilex paraguariensis</name>
    <name type="common">yerba mate</name>
    <dbReference type="NCBI Taxonomy" id="185542"/>
    <lineage>
        <taxon>Eukaryota</taxon>
        <taxon>Viridiplantae</taxon>
        <taxon>Streptophyta</taxon>
        <taxon>Embryophyta</taxon>
        <taxon>Tracheophyta</taxon>
        <taxon>Spermatophyta</taxon>
        <taxon>Magnoliopsida</taxon>
        <taxon>eudicotyledons</taxon>
        <taxon>Gunneridae</taxon>
        <taxon>Pentapetalae</taxon>
        <taxon>asterids</taxon>
        <taxon>campanulids</taxon>
        <taxon>Aquifoliales</taxon>
        <taxon>Aquifoliaceae</taxon>
        <taxon>Ilex</taxon>
    </lineage>
</organism>
<sequence>MDVCSSGGKSVPEDENNSCPLSVDPPHSSYGVTGPVSVSELGNYLTEFLKIQDNSASDSIQPSAKKVMTNMKKEDVCEGSHESRLVSVNAEKCFNKCASFPGSHKITSPEDEERGVVKDKEDDLIAGVLVENGNAKTVAWPPPRTISLPTPSKLLSAMKGSREKQGAHTQKLTVTWAPDVYDPTPSAASHVATNKPQRHRNDSKKNGKNKQKGSGKSTRGSKGKEKKQARKHGGSSNRGFKRPDDDGRVVDCGVPQVGMVDFNVGCPDPFCGHSFLKQSVTKLHFSVAEAT</sequence>